<dbReference type="Gene3D" id="3.90.1150.10">
    <property type="entry name" value="Aspartate Aminotransferase, domain 1"/>
    <property type="match status" value="1"/>
</dbReference>
<dbReference type="EC" id="2.6.1.9" evidence="12"/>
<comment type="pathway">
    <text evidence="2 12">Amino-acid biosynthesis; L-histidine biosynthesis; L-histidine from 5-phospho-alpha-D-ribose 1-diphosphate: step 7/9.</text>
</comment>
<keyword evidence="6 12" id="KW-0032">Aminotransferase</keyword>
<sequence>MFSVQSLVRPNILQMEAYSSARDEYQGPPAIFLDANESPFGTYNRYPDARQTVLKSIWAEQNNIHPDQVFVGNGSDEIIDLCYRVFCRPGIDVAYQFSPTYGMYAVLAQLNDVHLQDMPLDRSFRICSAALPAFPAGTAKLLFVCSPNNPTGNDPGDIIPVIESFPGIVVVDEAYIDFSNQNTSVRLLQQYPNLLVMRTLSKARGLAAARIGIAMADETIISLLNKVKPPYNISRLNQEAAIAALKNTAASDAFTAIVIAERERVRKALSILTCILEVYPSDANFLLCRVKDPAGLYDYLVNRGIIVRNRDRQVPGCLRISIGTPLENEQLIQALNNYQIP</sequence>
<comment type="catalytic activity">
    <reaction evidence="11 12">
        <text>L-histidinol phosphate + 2-oxoglutarate = 3-(imidazol-4-yl)-2-oxopropyl phosphate + L-glutamate</text>
        <dbReference type="Rhea" id="RHEA:23744"/>
        <dbReference type="ChEBI" id="CHEBI:16810"/>
        <dbReference type="ChEBI" id="CHEBI:29985"/>
        <dbReference type="ChEBI" id="CHEBI:57766"/>
        <dbReference type="ChEBI" id="CHEBI:57980"/>
        <dbReference type="EC" id="2.6.1.9"/>
    </reaction>
</comment>
<dbReference type="InterPro" id="IPR005861">
    <property type="entry name" value="HisP_aminotrans"/>
</dbReference>
<dbReference type="RefSeq" id="WP_344828014.1">
    <property type="nucleotide sequence ID" value="NZ_BAABEZ010000024.1"/>
</dbReference>
<dbReference type="CDD" id="cd00609">
    <property type="entry name" value="AAT_like"/>
    <property type="match status" value="1"/>
</dbReference>
<keyword evidence="10 12" id="KW-0368">Histidine biosynthesis</keyword>
<evidence type="ECO:0000256" key="1">
    <source>
        <dbReference type="ARBA" id="ARBA00001933"/>
    </source>
</evidence>
<dbReference type="PANTHER" id="PTHR42885">
    <property type="entry name" value="HISTIDINOL-PHOSPHATE AMINOTRANSFERASE-RELATED"/>
    <property type="match status" value="1"/>
</dbReference>
<comment type="caution">
    <text evidence="14">The sequence shown here is derived from an EMBL/GenBank/DDBJ whole genome shotgun (WGS) entry which is preliminary data.</text>
</comment>
<organism evidence="14 15">
    <name type="scientific">Rurimicrobium arvi</name>
    <dbReference type="NCBI Taxonomy" id="2049916"/>
    <lineage>
        <taxon>Bacteria</taxon>
        <taxon>Pseudomonadati</taxon>
        <taxon>Bacteroidota</taxon>
        <taxon>Chitinophagia</taxon>
        <taxon>Chitinophagales</taxon>
        <taxon>Chitinophagaceae</taxon>
        <taxon>Rurimicrobium</taxon>
    </lineage>
</organism>
<keyword evidence="7 12" id="KW-0028">Amino-acid biosynthesis</keyword>
<protein>
    <recommendedName>
        <fullName evidence="12">Histidinol-phosphate aminotransferase</fullName>
        <ecNumber evidence="12">2.6.1.9</ecNumber>
    </recommendedName>
    <alternativeName>
        <fullName evidence="12">Imidazole acetol-phosphate transaminase</fullName>
    </alternativeName>
</protein>
<dbReference type="HAMAP" id="MF_01023">
    <property type="entry name" value="HisC_aminotrans_2"/>
    <property type="match status" value="1"/>
</dbReference>
<comment type="subunit">
    <text evidence="5 12">Homodimer.</text>
</comment>
<dbReference type="InterPro" id="IPR001917">
    <property type="entry name" value="Aminotrans_II_pyridoxalP_BS"/>
</dbReference>
<comment type="pathway">
    <text evidence="3">Lipid metabolism.</text>
</comment>
<evidence type="ECO:0000259" key="13">
    <source>
        <dbReference type="Pfam" id="PF00155"/>
    </source>
</evidence>
<dbReference type="Pfam" id="PF00155">
    <property type="entry name" value="Aminotran_1_2"/>
    <property type="match status" value="1"/>
</dbReference>
<dbReference type="InterPro" id="IPR004839">
    <property type="entry name" value="Aminotransferase_I/II_large"/>
</dbReference>
<feature type="domain" description="Aminotransferase class I/classII large" evidence="13">
    <location>
        <begin position="31"/>
        <end position="335"/>
    </location>
</feature>
<keyword evidence="9 12" id="KW-0663">Pyridoxal phosphate</keyword>
<accession>A0ABP8N176</accession>
<dbReference type="Gene3D" id="3.40.640.10">
    <property type="entry name" value="Type I PLP-dependent aspartate aminotransferase-like (Major domain)"/>
    <property type="match status" value="1"/>
</dbReference>
<dbReference type="Proteomes" id="UP001501410">
    <property type="component" value="Unassembled WGS sequence"/>
</dbReference>
<evidence type="ECO:0000256" key="6">
    <source>
        <dbReference type="ARBA" id="ARBA00022576"/>
    </source>
</evidence>
<evidence type="ECO:0000256" key="8">
    <source>
        <dbReference type="ARBA" id="ARBA00022679"/>
    </source>
</evidence>
<keyword evidence="8 12" id="KW-0808">Transferase</keyword>
<keyword evidence="15" id="KW-1185">Reference proteome</keyword>
<dbReference type="NCBIfam" id="TIGR01141">
    <property type="entry name" value="hisC"/>
    <property type="match status" value="1"/>
</dbReference>
<dbReference type="InterPro" id="IPR015421">
    <property type="entry name" value="PyrdxlP-dep_Trfase_major"/>
</dbReference>
<dbReference type="PANTHER" id="PTHR42885:SF2">
    <property type="entry name" value="HISTIDINOL-PHOSPHATE AMINOTRANSFERASE"/>
    <property type="match status" value="1"/>
</dbReference>
<dbReference type="PROSITE" id="PS00599">
    <property type="entry name" value="AA_TRANSFER_CLASS_2"/>
    <property type="match status" value="1"/>
</dbReference>
<evidence type="ECO:0000313" key="14">
    <source>
        <dbReference type="EMBL" id="GAA4458186.1"/>
    </source>
</evidence>
<dbReference type="SUPFAM" id="SSF53383">
    <property type="entry name" value="PLP-dependent transferases"/>
    <property type="match status" value="1"/>
</dbReference>
<evidence type="ECO:0000256" key="2">
    <source>
        <dbReference type="ARBA" id="ARBA00005011"/>
    </source>
</evidence>
<evidence type="ECO:0000256" key="9">
    <source>
        <dbReference type="ARBA" id="ARBA00022898"/>
    </source>
</evidence>
<evidence type="ECO:0000256" key="12">
    <source>
        <dbReference type="HAMAP-Rule" id="MF_01023"/>
    </source>
</evidence>
<dbReference type="EMBL" id="BAABEZ010000024">
    <property type="protein sequence ID" value="GAA4458186.1"/>
    <property type="molecule type" value="Genomic_DNA"/>
</dbReference>
<evidence type="ECO:0000256" key="10">
    <source>
        <dbReference type="ARBA" id="ARBA00023102"/>
    </source>
</evidence>
<reference evidence="15" key="1">
    <citation type="journal article" date="2019" name="Int. J. Syst. Evol. Microbiol.">
        <title>The Global Catalogue of Microorganisms (GCM) 10K type strain sequencing project: providing services to taxonomists for standard genome sequencing and annotation.</title>
        <authorList>
            <consortium name="The Broad Institute Genomics Platform"/>
            <consortium name="The Broad Institute Genome Sequencing Center for Infectious Disease"/>
            <person name="Wu L."/>
            <person name="Ma J."/>
        </authorList>
    </citation>
    <scope>NUCLEOTIDE SEQUENCE [LARGE SCALE GENOMIC DNA]</scope>
    <source>
        <strain evidence="15">JCM 31921</strain>
    </source>
</reference>
<evidence type="ECO:0000256" key="4">
    <source>
        <dbReference type="ARBA" id="ARBA00007970"/>
    </source>
</evidence>
<name>A0ABP8N176_9BACT</name>
<dbReference type="InterPro" id="IPR015422">
    <property type="entry name" value="PyrdxlP-dep_Trfase_small"/>
</dbReference>
<evidence type="ECO:0000256" key="5">
    <source>
        <dbReference type="ARBA" id="ARBA00011738"/>
    </source>
</evidence>
<evidence type="ECO:0000313" key="15">
    <source>
        <dbReference type="Proteomes" id="UP001501410"/>
    </source>
</evidence>
<evidence type="ECO:0000256" key="7">
    <source>
        <dbReference type="ARBA" id="ARBA00022605"/>
    </source>
</evidence>
<dbReference type="InterPro" id="IPR015424">
    <property type="entry name" value="PyrdxlP-dep_Trfase"/>
</dbReference>
<feature type="modified residue" description="N6-(pyridoxal phosphate)lysine" evidence="12">
    <location>
        <position position="202"/>
    </location>
</feature>
<comment type="cofactor">
    <cofactor evidence="1 12">
        <name>pyridoxal 5'-phosphate</name>
        <dbReference type="ChEBI" id="CHEBI:597326"/>
    </cofactor>
</comment>
<gene>
    <name evidence="12 14" type="primary">hisC</name>
    <name evidence="14" type="ORF">GCM10023092_26140</name>
</gene>
<proteinExistence type="inferred from homology"/>
<evidence type="ECO:0000256" key="3">
    <source>
        <dbReference type="ARBA" id="ARBA00005189"/>
    </source>
</evidence>
<comment type="similarity">
    <text evidence="4 12">Belongs to the class-II pyridoxal-phosphate-dependent aminotransferase family. Histidinol-phosphate aminotransferase subfamily.</text>
</comment>
<evidence type="ECO:0000256" key="11">
    <source>
        <dbReference type="ARBA" id="ARBA00047481"/>
    </source>
</evidence>